<evidence type="ECO:0000256" key="1">
    <source>
        <dbReference type="ARBA" id="ARBA00004613"/>
    </source>
</evidence>
<dbReference type="Proteomes" id="UP000682877">
    <property type="component" value="Chromosome 4"/>
</dbReference>
<keyword evidence="3" id="KW-0732">Signal</keyword>
<organism evidence="4 5">
    <name type="scientific">Arabidopsis arenosa</name>
    <name type="common">Sand rock-cress</name>
    <name type="synonym">Cardaminopsis arenosa</name>
    <dbReference type="NCBI Taxonomy" id="38785"/>
    <lineage>
        <taxon>Eukaryota</taxon>
        <taxon>Viridiplantae</taxon>
        <taxon>Streptophyta</taxon>
        <taxon>Embryophyta</taxon>
        <taxon>Tracheophyta</taxon>
        <taxon>Spermatophyta</taxon>
        <taxon>Magnoliopsida</taxon>
        <taxon>eudicotyledons</taxon>
        <taxon>Gunneridae</taxon>
        <taxon>Pentapetalae</taxon>
        <taxon>rosids</taxon>
        <taxon>malvids</taxon>
        <taxon>Brassicales</taxon>
        <taxon>Brassicaceae</taxon>
        <taxon>Camelineae</taxon>
        <taxon>Arabidopsis</taxon>
    </lineage>
</organism>
<dbReference type="AlphaFoldDB" id="A0A8S2A965"/>
<evidence type="ECO:0008006" key="6">
    <source>
        <dbReference type="Google" id="ProtNLM"/>
    </source>
</evidence>
<evidence type="ECO:0000313" key="5">
    <source>
        <dbReference type="Proteomes" id="UP000682877"/>
    </source>
</evidence>
<dbReference type="InterPro" id="IPR002061">
    <property type="entry name" value="Scorpion_toxinL/defensin"/>
</dbReference>
<dbReference type="SUPFAM" id="SSF57095">
    <property type="entry name" value="Scorpion toxin-like"/>
    <property type="match status" value="1"/>
</dbReference>
<sequence length="104" mass="11625">MVMTTKSVSTFAIFIILVLVIIEIPEIEAQDSECLKEYGVDDDGEDVGFPFCAPRIHPTICYRRCVKDKEAKGGKCLWGEGGNVKCLCDFCSEEPLNQFISRLT</sequence>
<dbReference type="GO" id="GO:0005576">
    <property type="term" value="C:extracellular region"/>
    <property type="evidence" value="ECO:0007669"/>
    <property type="project" value="UniProtKB-SubCell"/>
</dbReference>
<dbReference type="Gene3D" id="3.30.30.10">
    <property type="entry name" value="Knottin, scorpion toxin-like"/>
    <property type="match status" value="1"/>
</dbReference>
<dbReference type="Pfam" id="PF00537">
    <property type="entry name" value="Toxin_3"/>
    <property type="match status" value="1"/>
</dbReference>
<feature type="chain" id="PRO_5035883537" description="Knottin scorpion toxin-like domain-containing protein" evidence="3">
    <location>
        <begin position="30"/>
        <end position="104"/>
    </location>
</feature>
<name>A0A8S2A965_ARAAE</name>
<protein>
    <recommendedName>
        <fullName evidence="6">Knottin scorpion toxin-like domain-containing protein</fullName>
    </recommendedName>
</protein>
<gene>
    <name evidence="4" type="ORF">AARE701A_LOCUS11312</name>
</gene>
<dbReference type="GO" id="GO:0019871">
    <property type="term" value="F:sodium channel inhibitor activity"/>
    <property type="evidence" value="ECO:0007669"/>
    <property type="project" value="InterPro"/>
</dbReference>
<comment type="subcellular location">
    <subcellularLocation>
        <location evidence="1">Secreted</location>
    </subcellularLocation>
</comment>
<evidence type="ECO:0000256" key="3">
    <source>
        <dbReference type="SAM" id="SignalP"/>
    </source>
</evidence>
<feature type="signal peptide" evidence="3">
    <location>
        <begin position="1"/>
        <end position="29"/>
    </location>
</feature>
<dbReference type="InterPro" id="IPR036574">
    <property type="entry name" value="Scorpion_toxin-like_sf"/>
</dbReference>
<keyword evidence="5" id="KW-1185">Reference proteome</keyword>
<proteinExistence type="predicted"/>
<evidence type="ECO:0000256" key="2">
    <source>
        <dbReference type="ARBA" id="ARBA00022525"/>
    </source>
</evidence>
<reference evidence="4" key="1">
    <citation type="submission" date="2021-01" db="EMBL/GenBank/DDBJ databases">
        <authorList>
            <person name="Bezrukov I."/>
        </authorList>
    </citation>
    <scope>NUCLEOTIDE SEQUENCE</scope>
</reference>
<keyword evidence="2" id="KW-0964">Secreted</keyword>
<accession>A0A8S2A965</accession>
<dbReference type="EMBL" id="LR999454">
    <property type="protein sequence ID" value="CAE6047348.1"/>
    <property type="molecule type" value="Genomic_DNA"/>
</dbReference>
<evidence type="ECO:0000313" key="4">
    <source>
        <dbReference type="EMBL" id="CAE6047348.1"/>
    </source>
</evidence>